<feature type="domain" description="Cationic amino acid transporter C-terminal" evidence="6">
    <location>
        <begin position="686"/>
        <end position="736"/>
    </location>
</feature>
<reference evidence="7 8" key="1">
    <citation type="submission" date="2024-04" db="EMBL/GenBank/DDBJ databases">
        <authorList>
            <consortium name="Genoscope - CEA"/>
            <person name="William W."/>
        </authorList>
    </citation>
    <scope>NUCLEOTIDE SEQUENCE [LARGE SCALE GENOMIC DNA]</scope>
</reference>
<dbReference type="Proteomes" id="UP001497497">
    <property type="component" value="Unassembled WGS sequence"/>
</dbReference>
<evidence type="ECO:0000256" key="5">
    <source>
        <dbReference type="SAM" id="Phobius"/>
    </source>
</evidence>
<feature type="transmembrane region" description="Helical" evidence="5">
    <location>
        <begin position="30"/>
        <end position="52"/>
    </location>
</feature>
<feature type="transmembrane region" description="Helical" evidence="5">
    <location>
        <begin position="627"/>
        <end position="647"/>
    </location>
</feature>
<feature type="transmembrane region" description="Helical" evidence="5">
    <location>
        <begin position="189"/>
        <end position="210"/>
    </location>
</feature>
<feature type="transmembrane region" description="Helical" evidence="5">
    <location>
        <begin position="353"/>
        <end position="377"/>
    </location>
</feature>
<dbReference type="AlphaFoldDB" id="A0AAV2HC42"/>
<evidence type="ECO:0000259" key="6">
    <source>
        <dbReference type="Pfam" id="PF13906"/>
    </source>
</evidence>
<evidence type="ECO:0000256" key="4">
    <source>
        <dbReference type="ARBA" id="ARBA00023136"/>
    </source>
</evidence>
<dbReference type="Gene3D" id="1.20.1740.10">
    <property type="entry name" value="Amino acid/polyamine transporter I"/>
    <property type="match status" value="2"/>
</dbReference>
<comment type="caution">
    <text evidence="7">The sequence shown here is derived from an EMBL/GenBank/DDBJ whole genome shotgun (WGS) entry which is preliminary data.</text>
</comment>
<feature type="transmembrane region" description="Helical" evidence="5">
    <location>
        <begin position="711"/>
        <end position="731"/>
    </location>
</feature>
<dbReference type="Pfam" id="PF13906">
    <property type="entry name" value="AA_permease_C"/>
    <property type="match status" value="1"/>
</dbReference>
<feature type="transmembrane region" description="Helical" evidence="5">
    <location>
        <begin position="684"/>
        <end position="705"/>
    </location>
</feature>
<dbReference type="GO" id="GO:0015171">
    <property type="term" value="F:amino acid transmembrane transporter activity"/>
    <property type="evidence" value="ECO:0007669"/>
    <property type="project" value="TreeGrafter"/>
</dbReference>
<organism evidence="7 8">
    <name type="scientific">Lymnaea stagnalis</name>
    <name type="common">Great pond snail</name>
    <name type="synonym">Helix stagnalis</name>
    <dbReference type="NCBI Taxonomy" id="6523"/>
    <lineage>
        <taxon>Eukaryota</taxon>
        <taxon>Metazoa</taxon>
        <taxon>Spiralia</taxon>
        <taxon>Lophotrochozoa</taxon>
        <taxon>Mollusca</taxon>
        <taxon>Gastropoda</taxon>
        <taxon>Heterobranchia</taxon>
        <taxon>Euthyneura</taxon>
        <taxon>Panpulmonata</taxon>
        <taxon>Hygrophila</taxon>
        <taxon>Lymnaeoidea</taxon>
        <taxon>Lymnaeidae</taxon>
        <taxon>Lymnaea</taxon>
    </lineage>
</organism>
<feature type="transmembrane region" description="Helical" evidence="5">
    <location>
        <begin position="265"/>
        <end position="289"/>
    </location>
</feature>
<keyword evidence="2 5" id="KW-0812">Transmembrane</keyword>
<evidence type="ECO:0000256" key="3">
    <source>
        <dbReference type="ARBA" id="ARBA00022989"/>
    </source>
</evidence>
<keyword evidence="4 5" id="KW-0472">Membrane</keyword>
<keyword evidence="3 5" id="KW-1133">Transmembrane helix</keyword>
<accession>A0AAV2HC42</accession>
<feature type="transmembrane region" description="Helical" evidence="5">
    <location>
        <begin position="653"/>
        <end position="675"/>
    </location>
</feature>
<gene>
    <name evidence="7" type="ORF">GSLYS_00005272001</name>
</gene>
<proteinExistence type="predicted"/>
<dbReference type="Pfam" id="PF13520">
    <property type="entry name" value="AA_permease_2"/>
    <property type="match status" value="1"/>
</dbReference>
<evidence type="ECO:0000256" key="2">
    <source>
        <dbReference type="ARBA" id="ARBA00022692"/>
    </source>
</evidence>
<evidence type="ECO:0000256" key="1">
    <source>
        <dbReference type="ARBA" id="ARBA00004141"/>
    </source>
</evidence>
<feature type="transmembrane region" description="Helical" evidence="5">
    <location>
        <begin position="222"/>
        <end position="244"/>
    </location>
</feature>
<keyword evidence="8" id="KW-1185">Reference proteome</keyword>
<dbReference type="GO" id="GO:0005886">
    <property type="term" value="C:plasma membrane"/>
    <property type="evidence" value="ECO:0007669"/>
    <property type="project" value="TreeGrafter"/>
</dbReference>
<name>A0AAV2HC42_LYMST</name>
<dbReference type="EMBL" id="CAXITT010000082">
    <property type="protein sequence ID" value="CAL1531177.1"/>
    <property type="molecule type" value="Genomic_DNA"/>
</dbReference>
<protein>
    <recommendedName>
        <fullName evidence="6">Cationic amino acid transporter C-terminal domain-containing protein</fullName>
    </recommendedName>
</protein>
<feature type="transmembrane region" description="Helical" evidence="5">
    <location>
        <begin position="164"/>
        <end position="182"/>
    </location>
</feature>
<dbReference type="PANTHER" id="PTHR43243">
    <property type="entry name" value="INNER MEMBRANE TRANSPORTER YGJI-RELATED"/>
    <property type="match status" value="1"/>
</dbReference>
<feature type="transmembrane region" description="Helical" evidence="5">
    <location>
        <begin position="64"/>
        <end position="84"/>
    </location>
</feature>
<dbReference type="InterPro" id="IPR002293">
    <property type="entry name" value="AA/rel_permease1"/>
</dbReference>
<evidence type="ECO:0000313" key="8">
    <source>
        <dbReference type="Proteomes" id="UP001497497"/>
    </source>
</evidence>
<dbReference type="InterPro" id="IPR029485">
    <property type="entry name" value="CAT_C"/>
</dbReference>
<dbReference type="PANTHER" id="PTHR43243:SF105">
    <property type="entry name" value="CATIONIC AMINO ACID TRANSPORTER C-TERMINAL DOMAIN-CONTAINING PROTEIN"/>
    <property type="match status" value="1"/>
</dbReference>
<feature type="transmembrane region" description="Helical" evidence="5">
    <location>
        <begin position="309"/>
        <end position="332"/>
    </location>
</feature>
<comment type="subcellular location">
    <subcellularLocation>
        <location evidence="1">Membrane</location>
        <topology evidence="1">Multi-pass membrane protein</topology>
    </subcellularLocation>
</comment>
<feature type="transmembrane region" description="Helical" evidence="5">
    <location>
        <begin position="96"/>
        <end position="117"/>
    </location>
</feature>
<evidence type="ECO:0000313" key="7">
    <source>
        <dbReference type="EMBL" id="CAL1531177.1"/>
    </source>
</evidence>
<sequence>MRCCREFLDVVSRRKSWDVRSLHQTELTRSLNVVELIGIGIGSCAGLGVFVMSAHVAKNEAGPAVVLSVLTASLAALLSGLCHMELATRLPRSGTGYTFCYVTLGELLAFIIGWSVMLENALNGAVAAKAMWQYVEYMYNYTDEGNATDKAVTSQPKVFEATPDFFPCCVVIAVIFLSFITVKRYAIVNFVLMSLSGLVVLAFICVGFFHVDANNWNSSPGFFAHGFGGIMSGAGLMMSSFICVDNLASCAEESRTPCKSLPTAFGFSLAIVFTVLFLVSSALTLASPWQTLTDSASLARAYETKGIFAANYVVGAGAVIGLLPVLIGSFVHPVRVMYSMSCDKLLPKVLSRIGYNGIPVCPHFITGVVIALCALLLDFKTLLEMSSIATIIQFIASAIIILFIRYQPLPVGICREYSDLDLPKTYEDELDIKDAFEYSETRPKLVLLANGDCKLSKDEDAFYTSAPDALTKQTLNAEKNGNIPKKHTRNYTTFSDATAPPYAPTKPVTFVNRFKKLKPLNSVEIYSERDSLRTGVPGGVNVRGVNYGLGGGVGANTIGVQVNAKQRPDSSEQAKTINTVLTLNGTVNGNLNGTMRSLHSSASSSLVALSPDSEQHADEHTWRHTRYFLLIYIMSSTCLAATCQVWPSDIGSAWWALTLLCVSLVLMVASALCIARQPQNATRLYFKTPYVPLVPLLAVSCNMLLLASLPVISWTRLSVWIIPGLAVYTCYSHRHSIHKQHDDQDVVLFDISQLQSGNN</sequence>
<feature type="transmembrane region" description="Helical" evidence="5">
    <location>
        <begin position="383"/>
        <end position="404"/>
    </location>
</feature>